<dbReference type="InParanoid" id="A0A1M6CCU6"/>
<name>A0A1M6CCU6_9BACT</name>
<keyword evidence="2" id="KW-1185">Reference proteome</keyword>
<reference evidence="1 2" key="1">
    <citation type="submission" date="2016-11" db="EMBL/GenBank/DDBJ databases">
        <authorList>
            <person name="Jaros S."/>
            <person name="Januszkiewicz K."/>
            <person name="Wedrychowicz H."/>
        </authorList>
    </citation>
    <scope>NUCLEOTIDE SEQUENCE [LARGE SCALE GENOMIC DNA]</scope>
    <source>
        <strain evidence="1 2">DSM 18772</strain>
    </source>
</reference>
<accession>A0A1M6CCU6</accession>
<dbReference type="EMBL" id="FQYR01000002">
    <property type="protein sequence ID" value="SHI58584.1"/>
    <property type="molecule type" value="Genomic_DNA"/>
</dbReference>
<evidence type="ECO:0000313" key="1">
    <source>
        <dbReference type="EMBL" id="SHI58584.1"/>
    </source>
</evidence>
<dbReference type="Proteomes" id="UP000184510">
    <property type="component" value="Unassembled WGS sequence"/>
</dbReference>
<evidence type="ECO:0000313" key="2">
    <source>
        <dbReference type="Proteomes" id="UP000184510"/>
    </source>
</evidence>
<gene>
    <name evidence="1" type="ORF">SAMN02745181_0443</name>
</gene>
<protein>
    <submittedName>
        <fullName evidence="1">Uncharacterized protein</fullName>
    </submittedName>
</protein>
<dbReference type="AlphaFoldDB" id="A0A1M6CCU6"/>
<organism evidence="1 2">
    <name type="scientific">Rubritalea squalenifaciens DSM 18772</name>
    <dbReference type="NCBI Taxonomy" id="1123071"/>
    <lineage>
        <taxon>Bacteria</taxon>
        <taxon>Pseudomonadati</taxon>
        <taxon>Verrucomicrobiota</taxon>
        <taxon>Verrucomicrobiia</taxon>
        <taxon>Verrucomicrobiales</taxon>
        <taxon>Rubritaleaceae</taxon>
        <taxon>Rubritalea</taxon>
    </lineage>
</organism>
<proteinExistence type="predicted"/>
<sequence length="45" mass="5358">MKLKSFMQGGYFVSLLIPDSDYSQHLAKGRIYRDYFKLRIIVDPF</sequence>